<protein>
    <submittedName>
        <fullName evidence="1">Uncharacterized protein</fullName>
    </submittedName>
</protein>
<dbReference type="EMBL" id="JAVFHQ010000006">
    <property type="protein sequence ID" value="KAK4548916.1"/>
    <property type="molecule type" value="Genomic_DNA"/>
</dbReference>
<organism evidence="1 2">
    <name type="scientific">Oleoguttula mirabilis</name>
    <dbReference type="NCBI Taxonomy" id="1507867"/>
    <lineage>
        <taxon>Eukaryota</taxon>
        <taxon>Fungi</taxon>
        <taxon>Dikarya</taxon>
        <taxon>Ascomycota</taxon>
        <taxon>Pezizomycotina</taxon>
        <taxon>Dothideomycetes</taxon>
        <taxon>Dothideomycetidae</taxon>
        <taxon>Mycosphaerellales</taxon>
        <taxon>Teratosphaeriaceae</taxon>
        <taxon>Oleoguttula</taxon>
    </lineage>
</organism>
<dbReference type="PANTHER" id="PTHR42085">
    <property type="entry name" value="F-BOX DOMAIN-CONTAINING PROTEIN"/>
    <property type="match status" value="1"/>
</dbReference>
<dbReference type="Proteomes" id="UP001324427">
    <property type="component" value="Unassembled WGS sequence"/>
</dbReference>
<gene>
    <name evidence="1" type="ORF">LTR36_008689</name>
</gene>
<evidence type="ECO:0000313" key="1">
    <source>
        <dbReference type="EMBL" id="KAK4548916.1"/>
    </source>
</evidence>
<keyword evidence="2" id="KW-1185">Reference proteome</keyword>
<name>A0AAV9JV42_9PEZI</name>
<dbReference type="AlphaFoldDB" id="A0AAV9JV42"/>
<evidence type="ECO:0000313" key="2">
    <source>
        <dbReference type="Proteomes" id="UP001324427"/>
    </source>
</evidence>
<dbReference type="PANTHER" id="PTHR42085:SF8">
    <property type="entry name" value="F-BOX DOMAIN-CONTAINING PROTEIN"/>
    <property type="match status" value="1"/>
</dbReference>
<reference evidence="1 2" key="1">
    <citation type="submission" date="2021-11" db="EMBL/GenBank/DDBJ databases">
        <title>Black yeast isolated from Biological Soil Crust.</title>
        <authorList>
            <person name="Kurbessoian T."/>
        </authorList>
    </citation>
    <scope>NUCLEOTIDE SEQUENCE [LARGE SCALE GENOMIC DNA]</scope>
    <source>
        <strain evidence="1 2">CCFEE 5522</strain>
    </source>
</reference>
<dbReference type="InterPro" id="IPR038883">
    <property type="entry name" value="AN11006-like"/>
</dbReference>
<comment type="caution">
    <text evidence="1">The sequence shown here is derived from an EMBL/GenBank/DDBJ whole genome shotgun (WGS) entry which is preliminary data.</text>
</comment>
<sequence>MVSMRGRLKALIKEDRIIRKHATAKSRRPVHDLLNSLPTELRVMVYEHVLSCDKPIAFRQNLHSHKRCHQANRSAILRVNRQVYAEAIAVFYDANFVAVRRSVFCCTRYVNPTWPFAATQIRRLLLTDMSMSETCTARRESVLLNDLPACSACQPSLFGLLGILRTLPCLKEVEIQCKRSYIEIDNLETSLLPDCPDTDIIHSGYFRYRLAANCVDGIQVTLVDSKLALLWSNVLAFSLEPEGAITMKAILAGHPYVLGADCRALHWLLAFHDYADPPQIPTAIASTWPADLPMDLRVLPALGDSEFLREFTAALMLLLAQDHQDWHFIPRRMD</sequence>
<proteinExistence type="predicted"/>
<accession>A0AAV9JV42</accession>